<dbReference type="Proteomes" id="UP000002045">
    <property type="component" value="Chromosome"/>
</dbReference>
<dbReference type="RefSeq" id="WP_012989438.1">
    <property type="nucleotide sequence ID" value="NC_013892.1"/>
</dbReference>
<gene>
    <name evidence="1" type="ordered locus">XBJ1_3049</name>
</gene>
<name>D3V8L1_XENBS</name>
<protein>
    <submittedName>
        <fullName evidence="1">Uncharacterized protein</fullName>
    </submittedName>
</protein>
<dbReference type="HOGENOM" id="CLU_3013259_0_0_6"/>
<dbReference type="STRING" id="406818.XBJ1_3049"/>
<evidence type="ECO:0000313" key="2">
    <source>
        <dbReference type="Proteomes" id="UP000002045"/>
    </source>
</evidence>
<organism evidence="1 2">
    <name type="scientific">Xenorhabdus bovienii (strain SS-2004)</name>
    <name type="common">Xenorhabdus nematophila subsp. bovienii</name>
    <dbReference type="NCBI Taxonomy" id="406818"/>
    <lineage>
        <taxon>Bacteria</taxon>
        <taxon>Pseudomonadati</taxon>
        <taxon>Pseudomonadota</taxon>
        <taxon>Gammaproteobacteria</taxon>
        <taxon>Enterobacterales</taxon>
        <taxon>Morganellaceae</taxon>
        <taxon>Xenorhabdus</taxon>
    </lineage>
</organism>
<dbReference type="EMBL" id="FN667741">
    <property type="protein sequence ID" value="CBJ82173.1"/>
    <property type="molecule type" value="Genomic_DNA"/>
</dbReference>
<dbReference type="KEGG" id="xbo:XBJ1_3049"/>
<reference evidence="1" key="1">
    <citation type="journal article" date="2011" name="PLoS ONE">
        <title>The entomopathogenic bacterial endosymbionts xenorhabdus and photorhabdus: convergent lifestyles from divergent genomes.</title>
        <authorList>
            <person name="Chaston J.M."/>
            <person name="Suen G."/>
            <person name="Tucker S.L."/>
            <person name="Andersen A.W."/>
            <person name="Bhasin A."/>
            <person name="Bode E."/>
            <person name="Bode H.B."/>
            <person name="Brachmann A.O."/>
            <person name="Cowles C.E."/>
            <person name="Cowles K.N."/>
            <person name="Darby C."/>
            <person name="de Leon L."/>
            <person name="Drace K."/>
            <person name="Du Z."/>
            <person name="Givaudan A."/>
            <person name="Herbert Tran E.E."/>
            <person name="Jewell K.A."/>
            <person name="Knack J.J."/>
            <person name="Krasomil-Osterfeld K.C."/>
            <person name="Kukor R."/>
            <person name="Lanois A."/>
            <person name="Latreille P."/>
            <person name="Leimgruber N.K."/>
            <person name="Lipke C.M."/>
            <person name="Liu R."/>
            <person name="Lu X."/>
            <person name="Martens E.C."/>
            <person name="Marri P.R."/>
            <person name="Medigue C."/>
            <person name="Menard M.L."/>
            <person name="Miller N.M."/>
            <person name="Morales-Soto N."/>
            <person name="Norton S."/>
            <person name="Ogier J.C."/>
            <person name="Orchard S.S."/>
            <person name="Park D."/>
            <person name="Park Y."/>
            <person name="Qurollo B.A."/>
            <person name="Sugar D.R."/>
            <person name="Richards G.R."/>
            <person name="Rouy Z."/>
            <person name="Slominski B."/>
            <person name="Slominski K."/>
            <person name="Snyder H."/>
            <person name="Tjaden B.C."/>
            <person name="van der Hoeven R."/>
            <person name="Welch R.D."/>
            <person name="Wheeler C."/>
            <person name="Xiang B."/>
            <person name="Barbazuk B."/>
            <person name="Gaudriault S."/>
            <person name="Goodner B."/>
            <person name="Slater S.C."/>
            <person name="Forst S."/>
            <person name="Goldman B.S."/>
            <person name="Goodrich-Blair H."/>
        </authorList>
    </citation>
    <scope>NUCLEOTIDE SEQUENCE [LARGE SCALE GENOMIC DNA]</scope>
    <source>
        <strain evidence="1">SS-2004</strain>
    </source>
</reference>
<dbReference type="AlphaFoldDB" id="D3V8L1"/>
<evidence type="ECO:0000313" key="1">
    <source>
        <dbReference type="EMBL" id="CBJ82173.1"/>
    </source>
</evidence>
<accession>D3V8L1</accession>
<sequence>MVYQKEAEDTVAPGGKLIADPIERNKRINQAYARCCRHDMHEQIQANNDADRRVRK</sequence>
<proteinExistence type="predicted"/>